<dbReference type="Pfam" id="PF07963">
    <property type="entry name" value="N_methyl"/>
    <property type="match status" value="1"/>
</dbReference>
<accession>A0A918CIP1</accession>
<dbReference type="PROSITE" id="PS00409">
    <property type="entry name" value="PROKAR_NTER_METHYL"/>
    <property type="match status" value="1"/>
</dbReference>
<reference evidence="6" key="1">
    <citation type="journal article" date="2014" name="Int. J. Syst. Evol. Microbiol.">
        <title>Complete genome sequence of Corynebacterium casei LMG S-19264T (=DSM 44701T), isolated from a smear-ripened cheese.</title>
        <authorList>
            <consortium name="US DOE Joint Genome Institute (JGI-PGF)"/>
            <person name="Walter F."/>
            <person name="Albersmeier A."/>
            <person name="Kalinowski J."/>
            <person name="Ruckert C."/>
        </authorList>
    </citation>
    <scope>NUCLEOTIDE SEQUENCE</scope>
    <source>
        <strain evidence="6">JCM 31311</strain>
    </source>
</reference>
<keyword evidence="5" id="KW-0472">Membrane</keyword>
<evidence type="ECO:0000256" key="3">
    <source>
        <dbReference type="ARBA" id="ARBA00022764"/>
    </source>
</evidence>
<keyword evidence="3" id="KW-0574">Periplasm</keyword>
<evidence type="ECO:0000313" key="7">
    <source>
        <dbReference type="Proteomes" id="UP000603865"/>
    </source>
</evidence>
<name>A0A918CIP1_9DEIO</name>
<dbReference type="GO" id="GO:0009279">
    <property type="term" value="C:cell outer membrane"/>
    <property type="evidence" value="ECO:0007669"/>
    <property type="project" value="UniProtKB-SubCell"/>
</dbReference>
<evidence type="ECO:0000256" key="2">
    <source>
        <dbReference type="ARBA" id="ARBA00004418"/>
    </source>
</evidence>
<evidence type="ECO:0000256" key="5">
    <source>
        <dbReference type="SAM" id="Phobius"/>
    </source>
</evidence>
<comment type="subcellular location">
    <subcellularLocation>
        <location evidence="1">Cell outer membrane</location>
        <topology evidence="1">Single-pass membrane protein</topology>
    </subcellularLocation>
    <subcellularLocation>
        <location evidence="2">Periplasm</location>
    </subcellularLocation>
</comment>
<proteinExistence type="predicted"/>
<evidence type="ECO:0008006" key="8">
    <source>
        <dbReference type="Google" id="ProtNLM"/>
    </source>
</evidence>
<keyword evidence="7" id="KW-1185">Reference proteome</keyword>
<protein>
    <recommendedName>
        <fullName evidence="8">Prepilin-type N-terminal cleavage/methylation domain-containing protein</fullName>
    </recommendedName>
</protein>
<reference evidence="6" key="2">
    <citation type="submission" date="2020-09" db="EMBL/GenBank/DDBJ databases">
        <authorList>
            <person name="Sun Q."/>
            <person name="Ohkuma M."/>
        </authorList>
    </citation>
    <scope>NUCLEOTIDE SEQUENCE</scope>
    <source>
        <strain evidence="6">JCM 31311</strain>
    </source>
</reference>
<dbReference type="GO" id="GO:0042597">
    <property type="term" value="C:periplasmic space"/>
    <property type="evidence" value="ECO:0007669"/>
    <property type="project" value="UniProtKB-SubCell"/>
</dbReference>
<organism evidence="6 7">
    <name type="scientific">Deinococcus ruber</name>
    <dbReference type="NCBI Taxonomy" id="1848197"/>
    <lineage>
        <taxon>Bacteria</taxon>
        <taxon>Thermotogati</taxon>
        <taxon>Deinococcota</taxon>
        <taxon>Deinococci</taxon>
        <taxon>Deinococcales</taxon>
        <taxon>Deinococcaceae</taxon>
        <taxon>Deinococcus</taxon>
    </lineage>
</organism>
<evidence type="ECO:0000313" key="6">
    <source>
        <dbReference type="EMBL" id="GGR25054.1"/>
    </source>
</evidence>
<dbReference type="InterPro" id="IPR012902">
    <property type="entry name" value="N_methyl_site"/>
</dbReference>
<comment type="caution">
    <text evidence="6">The sequence shown here is derived from an EMBL/GenBank/DDBJ whole genome shotgun (WGS) entry which is preliminary data.</text>
</comment>
<keyword evidence="5" id="KW-1133">Transmembrane helix</keyword>
<dbReference type="RefSeq" id="WP_189092362.1">
    <property type="nucleotide sequence ID" value="NZ_BMQL01000034.1"/>
</dbReference>
<dbReference type="AlphaFoldDB" id="A0A918CIP1"/>
<dbReference type="InterPro" id="IPR045584">
    <property type="entry name" value="Pilin-like"/>
</dbReference>
<dbReference type="Proteomes" id="UP000603865">
    <property type="component" value="Unassembled WGS sequence"/>
</dbReference>
<dbReference type="NCBIfam" id="TIGR02532">
    <property type="entry name" value="IV_pilin_GFxxxE"/>
    <property type="match status" value="1"/>
</dbReference>
<evidence type="ECO:0000256" key="1">
    <source>
        <dbReference type="ARBA" id="ARBA00004203"/>
    </source>
</evidence>
<sequence length="147" mass="15224">MRRIKAQGFTLLEVLVALALLGVVIVAILAPLTGLFGMSQRSTRQVAATTQAQQAIELIRGQWLDPGRYAGNCVVGSLPADVKVLSVQDEDVRGTVQTAPIAFSVGTQVSCPSDSSPAAPGSPLRKVSVSAALSGSTSVLQIEVARP</sequence>
<dbReference type="SUPFAM" id="SSF54523">
    <property type="entry name" value="Pili subunits"/>
    <property type="match status" value="1"/>
</dbReference>
<dbReference type="EMBL" id="BMQL01000034">
    <property type="protein sequence ID" value="GGR25054.1"/>
    <property type="molecule type" value="Genomic_DNA"/>
</dbReference>
<keyword evidence="5" id="KW-0812">Transmembrane</keyword>
<keyword evidence="4" id="KW-0998">Cell outer membrane</keyword>
<evidence type="ECO:0000256" key="4">
    <source>
        <dbReference type="ARBA" id="ARBA00023237"/>
    </source>
</evidence>
<gene>
    <name evidence="6" type="ORF">GCM10008957_40960</name>
</gene>
<feature type="transmembrane region" description="Helical" evidence="5">
    <location>
        <begin position="12"/>
        <end position="36"/>
    </location>
</feature>